<reference evidence="3" key="1">
    <citation type="submission" date="2020-10" db="EMBL/GenBank/DDBJ databases">
        <authorList>
            <person name="Kikuchi T."/>
        </authorList>
    </citation>
    <scope>NUCLEOTIDE SEQUENCE</scope>
    <source>
        <strain evidence="3">NKZ352</strain>
    </source>
</reference>
<evidence type="ECO:0000313" key="3">
    <source>
        <dbReference type="EMBL" id="CAD6197398.1"/>
    </source>
</evidence>
<keyword evidence="1" id="KW-0175">Coiled coil</keyword>
<feature type="compositionally biased region" description="Polar residues" evidence="2">
    <location>
        <begin position="84"/>
        <end position="100"/>
    </location>
</feature>
<keyword evidence="4" id="KW-1185">Reference proteome</keyword>
<sequence>MLKSSRLDSHESCSARGLQLDLKSWWKNQRRASHSAANMRLFLFGLLVLLPREVQSQSSMSTISTSPAFESSSGSSHSTSTISPATKTSKGSTISKGTENPTGSPASTSESASSTTGQPETTGTTTTAQLPNVTVNYISFAVHCDVGDGGKCVYQYDTPKNDAGFVATEQSLVNDDKIQYNRLNNNATKILGNAKKANDDAVKKLQNLQAQLAAIQLELDALSATMNNITALQSTTGGFISQANSYFDSIRKNQVNSCYYMSCLKPTPPPPPPATTPTPPPTTSSPCANFCPVNTTCSVDSSMKPFCSPCEGNLNGYQSCEMSICTNGAIFTDGTDAPFVSPGFYYANKSVTVGVPTSKTCTWTVNPNATGLGYAVNNVTVTSLDPSVSLSITYGSTTQKITNATVSERLLGLIFGRPNTAFTVTMTTTSSTPNSTFFYWLLTPKTAATEEIEPSAYLYQLYGI</sequence>
<feature type="compositionally biased region" description="Low complexity" evidence="2">
    <location>
        <begin position="101"/>
        <end position="127"/>
    </location>
</feature>
<organism evidence="3 4">
    <name type="scientific">Caenorhabditis auriculariae</name>
    <dbReference type="NCBI Taxonomy" id="2777116"/>
    <lineage>
        <taxon>Eukaryota</taxon>
        <taxon>Metazoa</taxon>
        <taxon>Ecdysozoa</taxon>
        <taxon>Nematoda</taxon>
        <taxon>Chromadorea</taxon>
        <taxon>Rhabditida</taxon>
        <taxon>Rhabditina</taxon>
        <taxon>Rhabditomorpha</taxon>
        <taxon>Rhabditoidea</taxon>
        <taxon>Rhabditidae</taxon>
        <taxon>Peloderinae</taxon>
        <taxon>Caenorhabditis</taxon>
    </lineage>
</organism>
<accession>A0A8S1HSB5</accession>
<evidence type="ECO:0000256" key="2">
    <source>
        <dbReference type="SAM" id="MobiDB-lite"/>
    </source>
</evidence>
<protein>
    <recommendedName>
        <fullName evidence="5">CUB domain-containing protein</fullName>
    </recommendedName>
</protein>
<gene>
    <name evidence="3" type="ORF">CAUJ_LOCUS13307</name>
</gene>
<proteinExistence type="predicted"/>
<evidence type="ECO:0000256" key="1">
    <source>
        <dbReference type="SAM" id="Coils"/>
    </source>
</evidence>
<dbReference type="AlphaFoldDB" id="A0A8S1HSB5"/>
<feature type="compositionally biased region" description="Low complexity" evidence="2">
    <location>
        <begin position="64"/>
        <end position="83"/>
    </location>
</feature>
<dbReference type="Proteomes" id="UP000835052">
    <property type="component" value="Unassembled WGS sequence"/>
</dbReference>
<feature type="coiled-coil region" evidence="1">
    <location>
        <begin position="191"/>
        <end position="225"/>
    </location>
</feature>
<evidence type="ECO:0008006" key="5">
    <source>
        <dbReference type="Google" id="ProtNLM"/>
    </source>
</evidence>
<name>A0A8S1HSB5_9PELO</name>
<dbReference type="EMBL" id="CAJGYM010000093">
    <property type="protein sequence ID" value="CAD6197398.1"/>
    <property type="molecule type" value="Genomic_DNA"/>
</dbReference>
<feature type="region of interest" description="Disordered" evidence="2">
    <location>
        <begin position="64"/>
        <end position="128"/>
    </location>
</feature>
<comment type="caution">
    <text evidence="3">The sequence shown here is derived from an EMBL/GenBank/DDBJ whole genome shotgun (WGS) entry which is preliminary data.</text>
</comment>
<evidence type="ECO:0000313" key="4">
    <source>
        <dbReference type="Proteomes" id="UP000835052"/>
    </source>
</evidence>
<dbReference type="OrthoDB" id="5871460at2759"/>